<dbReference type="EMBL" id="CACVKT020009075">
    <property type="protein sequence ID" value="CAC5420131.1"/>
    <property type="molecule type" value="Genomic_DNA"/>
</dbReference>
<protein>
    <submittedName>
        <fullName evidence="3">Uncharacterized protein</fullName>
    </submittedName>
</protein>
<keyword evidence="4" id="KW-1185">Reference proteome</keyword>
<feature type="region of interest" description="Disordered" evidence="1">
    <location>
        <begin position="353"/>
        <end position="402"/>
    </location>
</feature>
<evidence type="ECO:0000256" key="1">
    <source>
        <dbReference type="SAM" id="MobiDB-lite"/>
    </source>
</evidence>
<reference evidence="3 4" key="1">
    <citation type="submission" date="2020-06" db="EMBL/GenBank/DDBJ databases">
        <authorList>
            <person name="Li R."/>
            <person name="Bekaert M."/>
        </authorList>
    </citation>
    <scope>NUCLEOTIDE SEQUENCE [LARGE SCALE GENOMIC DNA]</scope>
    <source>
        <strain evidence="4">wild</strain>
    </source>
</reference>
<feature type="region of interest" description="Disordered" evidence="1">
    <location>
        <begin position="160"/>
        <end position="193"/>
    </location>
</feature>
<evidence type="ECO:0000313" key="3">
    <source>
        <dbReference type="EMBL" id="CAC5420131.1"/>
    </source>
</evidence>
<sequence length="447" mass="50985">MCVCLQNISLTNESVNRQCSTTIPSICFNDDKAICASVDSDPRTQHLAVYKKVNISTRPGGECLVVQRFLTEPYIHYDALDCLTESFPTCLHVADPQTFHKRGKRDMHMRNIQPMPNVPFNESHPPGHLPLKVNMPHMHNPNSHTYPWNLPPPCYMKMQPKSDTQSDIETRSDQKPPTMKCLDGDDSDSQKTKEKNWIESIALCDRRGLKHIARLSQILINSSSHTLEVNKKYWVANTRRLIKQFPPADDPEFCMAVLVQENGKIQMFPRRCDLHLPVLCSGTEKSMMHTKKDDESNNKELLIAVLVITSVMTVAIAAVIFVLYMRLRKKSSNAGDLPIDSNTDVVYAEVNKSTRSPANQEQNRKHTPGQSDCDETYDHTNHNRLRQNQSPNESDYDTMQGTGIEGESYYDLSYEPEREKLFLVDDSAEYSHVEVENQELKDVSMVQ</sequence>
<dbReference type="Proteomes" id="UP000507470">
    <property type="component" value="Unassembled WGS sequence"/>
</dbReference>
<gene>
    <name evidence="3" type="ORF">MCOR_52393</name>
</gene>
<keyword evidence="2" id="KW-0812">Transmembrane</keyword>
<feature type="transmembrane region" description="Helical" evidence="2">
    <location>
        <begin position="301"/>
        <end position="324"/>
    </location>
</feature>
<evidence type="ECO:0000256" key="2">
    <source>
        <dbReference type="SAM" id="Phobius"/>
    </source>
</evidence>
<accession>A0A6J8EM49</accession>
<keyword evidence="2" id="KW-1133">Transmembrane helix</keyword>
<keyword evidence="2" id="KW-0472">Membrane</keyword>
<evidence type="ECO:0000313" key="4">
    <source>
        <dbReference type="Proteomes" id="UP000507470"/>
    </source>
</evidence>
<dbReference type="AlphaFoldDB" id="A0A6J8EM49"/>
<dbReference type="OrthoDB" id="10517054at2759"/>
<organism evidence="3 4">
    <name type="scientific">Mytilus coruscus</name>
    <name type="common">Sea mussel</name>
    <dbReference type="NCBI Taxonomy" id="42192"/>
    <lineage>
        <taxon>Eukaryota</taxon>
        <taxon>Metazoa</taxon>
        <taxon>Spiralia</taxon>
        <taxon>Lophotrochozoa</taxon>
        <taxon>Mollusca</taxon>
        <taxon>Bivalvia</taxon>
        <taxon>Autobranchia</taxon>
        <taxon>Pteriomorphia</taxon>
        <taxon>Mytilida</taxon>
        <taxon>Mytiloidea</taxon>
        <taxon>Mytilidae</taxon>
        <taxon>Mytilinae</taxon>
        <taxon>Mytilus</taxon>
    </lineage>
</organism>
<name>A0A6J8EM49_MYTCO</name>
<feature type="compositionally biased region" description="Polar residues" evidence="1">
    <location>
        <begin position="386"/>
        <end position="401"/>
    </location>
</feature>
<proteinExistence type="predicted"/>